<name>A0A9P8AH09_9ASCO</name>
<comment type="caution">
    <text evidence="6">The sequence shown here is derived from an EMBL/GenBank/DDBJ whole genome shotgun (WGS) entry which is preliminary data.</text>
</comment>
<dbReference type="GO" id="GO:0003688">
    <property type="term" value="F:DNA replication origin binding"/>
    <property type="evidence" value="ECO:0007669"/>
    <property type="project" value="TreeGrafter"/>
</dbReference>
<dbReference type="RefSeq" id="XP_043047758.1">
    <property type="nucleotide sequence ID" value="XM_043192703.1"/>
</dbReference>
<evidence type="ECO:0000313" key="7">
    <source>
        <dbReference type="Proteomes" id="UP000790833"/>
    </source>
</evidence>
<evidence type="ECO:0000256" key="2">
    <source>
        <dbReference type="ARBA" id="ARBA00022705"/>
    </source>
</evidence>
<dbReference type="GO" id="GO:0005664">
    <property type="term" value="C:nuclear origin of replication recognition complex"/>
    <property type="evidence" value="ECO:0007669"/>
    <property type="project" value="TreeGrafter"/>
</dbReference>
<dbReference type="InterPro" id="IPR048866">
    <property type="entry name" value="ORC5_lid"/>
</dbReference>
<dbReference type="OrthoDB" id="365981at2759"/>
<feature type="domain" description="Origin recognition complex subunit 5 C-terminal" evidence="4">
    <location>
        <begin position="175"/>
        <end position="301"/>
    </location>
</feature>
<dbReference type="Pfam" id="PF14630">
    <property type="entry name" value="ORC5_C"/>
    <property type="match status" value="1"/>
</dbReference>
<comment type="subcellular location">
    <subcellularLocation>
        <location evidence="1">Nucleus</location>
    </subcellularLocation>
</comment>
<dbReference type="GO" id="GO:0006270">
    <property type="term" value="P:DNA replication initiation"/>
    <property type="evidence" value="ECO:0007669"/>
    <property type="project" value="TreeGrafter"/>
</dbReference>
<evidence type="ECO:0000256" key="1">
    <source>
        <dbReference type="ARBA" id="ARBA00004123"/>
    </source>
</evidence>
<proteinExistence type="predicted"/>
<accession>A0A9P8AH09</accession>
<dbReference type="PANTHER" id="PTHR12705:SF0">
    <property type="entry name" value="ORIGIN RECOGNITION COMPLEX SUBUNIT 5"/>
    <property type="match status" value="1"/>
</dbReference>
<evidence type="ECO:0000313" key="6">
    <source>
        <dbReference type="EMBL" id="KAG7192208.1"/>
    </source>
</evidence>
<feature type="domain" description="ORC5 lid" evidence="5">
    <location>
        <begin position="82"/>
        <end position="135"/>
    </location>
</feature>
<dbReference type="InterPro" id="IPR047088">
    <property type="entry name" value="ORC5_C"/>
</dbReference>
<organism evidence="6 7">
    <name type="scientific">Scheffersomyces spartinae</name>
    <dbReference type="NCBI Taxonomy" id="45513"/>
    <lineage>
        <taxon>Eukaryota</taxon>
        <taxon>Fungi</taxon>
        <taxon>Dikarya</taxon>
        <taxon>Ascomycota</taxon>
        <taxon>Saccharomycotina</taxon>
        <taxon>Pichiomycetes</taxon>
        <taxon>Debaryomycetaceae</taxon>
        <taxon>Scheffersomyces</taxon>
    </lineage>
</organism>
<evidence type="ECO:0000259" key="5">
    <source>
        <dbReference type="Pfam" id="PF21639"/>
    </source>
</evidence>
<dbReference type="PANTHER" id="PTHR12705">
    <property type="entry name" value="ORIGIN RECOGNITION COMPLEX SUBUNIT 5"/>
    <property type="match status" value="1"/>
</dbReference>
<dbReference type="GeneID" id="66115300"/>
<dbReference type="AlphaFoldDB" id="A0A9P8AH09"/>
<dbReference type="Proteomes" id="UP000790833">
    <property type="component" value="Unassembled WGS sequence"/>
</dbReference>
<sequence length="303" mass="34891">MEAHTDLLAGLLRLHEQAPFNDITVVVITTSEPPSEVVTHGVPTIYFRPYTQDEVTAILQGKQFVEEAKLSDGRAENYLEFWNQFAKMVVDLFFSYTGSDVSTLLDIALKSWPKFIAPVVEGKYPATDFLRVYRDLKDVIFTDEVLTNSAIKDFSVDNNDNDDNDIARQYQGSDLPVHSKFLLIASYLASFIDPKNDLHYFSKLKAVRGNLLRKNSKVKKLLTVAKEDIDTRLLQPNFFELERLYAIVSVIYRNESKLLNKFNDKPQFIEDLSEREIHRRETEHAMFTLSRNVDLNSQLATHF</sequence>
<keyword evidence="3" id="KW-0539">Nucleus</keyword>
<keyword evidence="7" id="KW-1185">Reference proteome</keyword>
<reference evidence="6" key="1">
    <citation type="submission" date="2021-03" db="EMBL/GenBank/DDBJ databases">
        <authorList>
            <person name="Palmer J.M."/>
        </authorList>
    </citation>
    <scope>NUCLEOTIDE SEQUENCE</scope>
    <source>
        <strain evidence="6">ARV_011</strain>
    </source>
</reference>
<evidence type="ECO:0000259" key="4">
    <source>
        <dbReference type="Pfam" id="PF14630"/>
    </source>
</evidence>
<dbReference type="Pfam" id="PF21639">
    <property type="entry name" value="ORC5_lid"/>
    <property type="match status" value="1"/>
</dbReference>
<protein>
    <submittedName>
        <fullName evidence="6">Uncharacterized protein</fullName>
    </submittedName>
</protein>
<dbReference type="EMBL" id="JAHMUF010000019">
    <property type="protein sequence ID" value="KAG7192208.1"/>
    <property type="molecule type" value="Genomic_DNA"/>
</dbReference>
<keyword evidence="2" id="KW-0235">DNA replication</keyword>
<gene>
    <name evidence="6" type="ORF">KQ657_001926</name>
</gene>
<evidence type="ECO:0000256" key="3">
    <source>
        <dbReference type="ARBA" id="ARBA00023242"/>
    </source>
</evidence>
<dbReference type="InterPro" id="IPR020796">
    <property type="entry name" value="ORC5"/>
</dbReference>